<keyword evidence="2" id="KW-1017">Isopeptide bond</keyword>
<keyword evidence="1 5" id="KW-0963">Cytoplasm</keyword>
<evidence type="ECO:0000256" key="3">
    <source>
        <dbReference type="ARBA" id="ARBA00022694"/>
    </source>
</evidence>
<dbReference type="GO" id="GO:0005737">
    <property type="term" value="C:cytoplasm"/>
    <property type="evidence" value="ECO:0007669"/>
    <property type="project" value="UniProtKB-SubCell"/>
</dbReference>
<organism evidence="6 7">
    <name type="scientific">Babesia ovis</name>
    <dbReference type="NCBI Taxonomy" id="5869"/>
    <lineage>
        <taxon>Eukaryota</taxon>
        <taxon>Sar</taxon>
        <taxon>Alveolata</taxon>
        <taxon>Apicomplexa</taxon>
        <taxon>Aconoidasida</taxon>
        <taxon>Piroplasmida</taxon>
        <taxon>Babesiidae</taxon>
        <taxon>Babesia</taxon>
    </lineage>
</organism>
<dbReference type="AlphaFoldDB" id="A0A9W5TBE2"/>
<comment type="similarity">
    <text evidence="5">Belongs to the URM1 family.</text>
</comment>
<dbReference type="SUPFAM" id="SSF54285">
    <property type="entry name" value="MoaD/ThiS"/>
    <property type="match status" value="1"/>
</dbReference>
<evidence type="ECO:0000256" key="1">
    <source>
        <dbReference type="ARBA" id="ARBA00022490"/>
    </source>
</evidence>
<dbReference type="InterPro" id="IPR016155">
    <property type="entry name" value="Mopterin_synth/thiamin_S_b"/>
</dbReference>
<evidence type="ECO:0000256" key="5">
    <source>
        <dbReference type="RuleBase" id="RU361182"/>
    </source>
</evidence>
<dbReference type="Gene3D" id="3.10.20.30">
    <property type="match status" value="1"/>
</dbReference>
<comment type="pathway">
    <text evidence="5">tRNA modification; 5-methoxycarbonylmethyl-2-thiouridine-tRNA biosynthesis.</text>
</comment>
<comment type="caution">
    <text evidence="6">The sequence shown here is derived from an EMBL/GenBank/DDBJ whole genome shotgun (WGS) entry which is preliminary data.</text>
</comment>
<dbReference type="OrthoDB" id="10248987at2759"/>
<dbReference type="Proteomes" id="UP001057455">
    <property type="component" value="Unassembled WGS sequence"/>
</dbReference>
<dbReference type="PANTHER" id="PTHR14986">
    <property type="entry name" value="RURM1 PROTEIN"/>
    <property type="match status" value="1"/>
</dbReference>
<dbReference type="InterPro" id="IPR012675">
    <property type="entry name" value="Beta-grasp_dom_sf"/>
</dbReference>
<evidence type="ECO:0000313" key="6">
    <source>
        <dbReference type="EMBL" id="GFE52629.1"/>
    </source>
</evidence>
<evidence type="ECO:0000313" key="7">
    <source>
        <dbReference type="Proteomes" id="UP001057455"/>
    </source>
</evidence>
<sequence length="117" mass="12740">MSPTKVIDLREGKISDRLSEHPEAELTVSQLVAYVRKTAFAGRKDMFSEPPEVISSDCQQVEVQGDLPGQLTLSERSRVRPGVLVLVDDVDWELLGSGDCIIKGSKSISFISSLHGG</sequence>
<dbReference type="EMBL" id="BLIY01000001">
    <property type="protein sequence ID" value="GFE52629.1"/>
    <property type="molecule type" value="Genomic_DNA"/>
</dbReference>
<accession>A0A9W5TBE2</accession>
<protein>
    <recommendedName>
        <fullName evidence="5">Ubiquitin-related modifier 1</fullName>
    </recommendedName>
</protein>
<proteinExistence type="inferred from homology"/>
<keyword evidence="7" id="KW-1185">Reference proteome</keyword>
<keyword evidence="3 5" id="KW-0819">tRNA processing</keyword>
<reference evidence="6" key="1">
    <citation type="submission" date="2019-12" db="EMBL/GenBank/DDBJ databases">
        <title>Genome sequence of Babesia ovis.</title>
        <authorList>
            <person name="Yamagishi J."/>
            <person name="Sevinc F."/>
            <person name="Xuan X."/>
        </authorList>
    </citation>
    <scope>NUCLEOTIDE SEQUENCE</scope>
    <source>
        <strain evidence="6">Selcuk</strain>
    </source>
</reference>
<evidence type="ECO:0000256" key="2">
    <source>
        <dbReference type="ARBA" id="ARBA00022499"/>
    </source>
</evidence>
<keyword evidence="4" id="KW-0833">Ubl conjugation pathway</keyword>
<evidence type="ECO:0000256" key="4">
    <source>
        <dbReference type="ARBA" id="ARBA00022786"/>
    </source>
</evidence>
<gene>
    <name evidence="6" type="ORF">BaOVIS_000330</name>
</gene>
<dbReference type="InterPro" id="IPR015221">
    <property type="entry name" value="Urm1"/>
</dbReference>
<dbReference type="GO" id="GO:0034227">
    <property type="term" value="P:tRNA thio-modification"/>
    <property type="evidence" value="ECO:0007669"/>
    <property type="project" value="InterPro"/>
</dbReference>
<dbReference type="Pfam" id="PF09138">
    <property type="entry name" value="Urm1"/>
    <property type="match status" value="1"/>
</dbReference>
<comment type="subcellular location">
    <subcellularLocation>
        <location evidence="5">Cytoplasm</location>
    </subcellularLocation>
</comment>
<name>A0A9W5TBE2_BABOV</name>